<protein>
    <recommendedName>
        <fullName evidence="1">Heterokaryon incompatibility domain-containing protein</fullName>
    </recommendedName>
</protein>
<evidence type="ECO:0000259" key="1">
    <source>
        <dbReference type="Pfam" id="PF06985"/>
    </source>
</evidence>
<keyword evidence="3" id="KW-1185">Reference proteome</keyword>
<organism evidence="2 3">
    <name type="scientific">Neofusicoccum ribis</name>
    <dbReference type="NCBI Taxonomy" id="45134"/>
    <lineage>
        <taxon>Eukaryota</taxon>
        <taxon>Fungi</taxon>
        <taxon>Dikarya</taxon>
        <taxon>Ascomycota</taxon>
        <taxon>Pezizomycotina</taxon>
        <taxon>Dothideomycetes</taxon>
        <taxon>Dothideomycetes incertae sedis</taxon>
        <taxon>Botryosphaeriales</taxon>
        <taxon>Botryosphaeriaceae</taxon>
        <taxon>Neofusicoccum</taxon>
    </lineage>
</organism>
<proteinExistence type="predicted"/>
<name>A0ABR3SEM7_9PEZI</name>
<dbReference type="PANTHER" id="PTHR24148">
    <property type="entry name" value="ANKYRIN REPEAT DOMAIN-CONTAINING PROTEIN 39 HOMOLOG-RELATED"/>
    <property type="match status" value="1"/>
</dbReference>
<dbReference type="PANTHER" id="PTHR24148:SF73">
    <property type="entry name" value="HET DOMAIN PROTEIN (AFU_ORTHOLOGUE AFUA_8G01020)"/>
    <property type="match status" value="1"/>
</dbReference>
<gene>
    <name evidence="2" type="ORF">SLS56_010350</name>
</gene>
<comment type="caution">
    <text evidence="2">The sequence shown here is derived from an EMBL/GenBank/DDBJ whole genome shotgun (WGS) entry which is preliminary data.</text>
</comment>
<dbReference type="EMBL" id="JAJVDC020000198">
    <property type="protein sequence ID" value="KAL1618933.1"/>
    <property type="molecule type" value="Genomic_DNA"/>
</dbReference>
<dbReference type="Pfam" id="PF06985">
    <property type="entry name" value="HET"/>
    <property type="match status" value="1"/>
</dbReference>
<dbReference type="Proteomes" id="UP001521116">
    <property type="component" value="Unassembled WGS sequence"/>
</dbReference>
<feature type="domain" description="Heterokaryon incompatibility" evidence="1">
    <location>
        <begin position="38"/>
        <end position="201"/>
    </location>
</feature>
<sequence length="546" mass="63410">MLYSHLPGSSIRLLDVICADDEVAYRLRSFSLSSTPTFDAVSYAWGREGRTETIFCNNEPVQVTPALKAMLKHIFHHRPSPDHLELEQTFGVSLRPLWIDAICINQNDPQEREAQIRLISSVFARATRVIIWLGPEGRHTDSFMYEASTVVQALERRSLTCPFHWEQPTFGTLEHRLQSVWMGLQEILQREWQNRLWTFQEAVLAKHAVVVCGRYSVDLNVVTKIDRLLENGPFDINSFMQEQRQNRELPYIFPFKDIGLFRDLVTQNNNNNSSPRFGVPWLLSQGYREGAKQPVDRIWSFLGLLEKRLQAEIMPILNYHDHGWRTYMRLTKILLKYDTRFDLLSLSTHVPGEMAEKPSWCIDLAAPMPYRTFYFMRDNYRAGISKQLSRWNCHSQQTRIPNVYDDEDKILEVPGFRLAIVDRVVQEDRLQQDRFHVSDPESVATWIDWEGQCRVLARQVLYGDTMHDNSDMPLPPNYLRVHASNMVADADCVYSDIGNEVITSLISAVREQYCGDSGGFDIPIAQLRVSSLWCQNVCIKYVERRE</sequence>
<evidence type="ECO:0000313" key="3">
    <source>
        <dbReference type="Proteomes" id="UP001521116"/>
    </source>
</evidence>
<accession>A0ABR3SEM7</accession>
<dbReference type="InterPro" id="IPR010730">
    <property type="entry name" value="HET"/>
</dbReference>
<reference evidence="2 3" key="1">
    <citation type="submission" date="2024-02" db="EMBL/GenBank/DDBJ databases">
        <title>De novo assembly and annotation of 12 fungi associated with fruit tree decline syndrome in Ontario, Canada.</title>
        <authorList>
            <person name="Sulman M."/>
            <person name="Ellouze W."/>
            <person name="Ilyukhin E."/>
        </authorList>
    </citation>
    <scope>NUCLEOTIDE SEQUENCE [LARGE SCALE GENOMIC DNA]</scope>
    <source>
        <strain evidence="2 3">M1-105</strain>
    </source>
</reference>
<evidence type="ECO:0000313" key="2">
    <source>
        <dbReference type="EMBL" id="KAL1618933.1"/>
    </source>
</evidence>
<dbReference type="InterPro" id="IPR052895">
    <property type="entry name" value="HetReg/Transcr_Mod"/>
</dbReference>